<dbReference type="OrthoDB" id="4475146at2759"/>
<evidence type="ECO:0000256" key="1">
    <source>
        <dbReference type="SAM" id="MobiDB-lite"/>
    </source>
</evidence>
<evidence type="ECO:0000313" key="3">
    <source>
        <dbReference type="Proteomes" id="UP000248423"/>
    </source>
</evidence>
<accession>A0A319F438</accession>
<feature type="region of interest" description="Disordered" evidence="1">
    <location>
        <begin position="1"/>
        <end position="37"/>
    </location>
</feature>
<dbReference type="EMBL" id="KZ826322">
    <property type="protein sequence ID" value="PYI10359.1"/>
    <property type="molecule type" value="Genomic_DNA"/>
</dbReference>
<feature type="compositionally biased region" description="Polar residues" evidence="1">
    <location>
        <begin position="67"/>
        <end position="82"/>
    </location>
</feature>
<keyword evidence="3" id="KW-1185">Reference proteome</keyword>
<gene>
    <name evidence="2" type="ORF">BO78DRAFT_394110</name>
</gene>
<protein>
    <submittedName>
        <fullName evidence="2">Uncharacterized protein</fullName>
    </submittedName>
</protein>
<organism evidence="2 3">
    <name type="scientific">Aspergillus sclerotiicarbonarius (strain CBS 121057 / IBT 28362)</name>
    <dbReference type="NCBI Taxonomy" id="1448318"/>
    <lineage>
        <taxon>Eukaryota</taxon>
        <taxon>Fungi</taxon>
        <taxon>Dikarya</taxon>
        <taxon>Ascomycota</taxon>
        <taxon>Pezizomycotina</taxon>
        <taxon>Eurotiomycetes</taxon>
        <taxon>Eurotiomycetidae</taxon>
        <taxon>Eurotiales</taxon>
        <taxon>Aspergillaceae</taxon>
        <taxon>Aspergillus</taxon>
        <taxon>Aspergillus subgen. Circumdati</taxon>
    </lineage>
</organism>
<evidence type="ECO:0000313" key="2">
    <source>
        <dbReference type="EMBL" id="PYI10359.1"/>
    </source>
</evidence>
<dbReference type="VEuPathDB" id="FungiDB:BO78DRAFT_394110"/>
<dbReference type="AlphaFoldDB" id="A0A319F438"/>
<feature type="compositionally biased region" description="Polar residues" evidence="1">
    <location>
        <begin position="1"/>
        <end position="24"/>
    </location>
</feature>
<dbReference type="Proteomes" id="UP000248423">
    <property type="component" value="Unassembled WGS sequence"/>
</dbReference>
<proteinExistence type="predicted"/>
<name>A0A319F438_ASPSB</name>
<feature type="region of interest" description="Disordered" evidence="1">
    <location>
        <begin position="57"/>
        <end position="82"/>
    </location>
</feature>
<reference evidence="2 3" key="1">
    <citation type="submission" date="2018-02" db="EMBL/GenBank/DDBJ databases">
        <title>The genomes of Aspergillus section Nigri reveals drivers in fungal speciation.</title>
        <authorList>
            <consortium name="DOE Joint Genome Institute"/>
            <person name="Vesth T.C."/>
            <person name="Nybo J."/>
            <person name="Theobald S."/>
            <person name="Brandl J."/>
            <person name="Frisvad J.C."/>
            <person name="Nielsen K.F."/>
            <person name="Lyhne E.K."/>
            <person name="Kogle M.E."/>
            <person name="Kuo A."/>
            <person name="Riley R."/>
            <person name="Clum A."/>
            <person name="Nolan M."/>
            <person name="Lipzen A."/>
            <person name="Salamov A."/>
            <person name="Henrissat B."/>
            <person name="Wiebenga A."/>
            <person name="De vries R.P."/>
            <person name="Grigoriev I.V."/>
            <person name="Mortensen U.H."/>
            <person name="Andersen M.R."/>
            <person name="Baker S.E."/>
        </authorList>
    </citation>
    <scope>NUCLEOTIDE SEQUENCE [LARGE SCALE GENOMIC DNA]</scope>
    <source>
        <strain evidence="2 3">CBS 121057</strain>
    </source>
</reference>
<sequence length="82" mass="9122">MSTGQSNRPETIQTPSPTQSSQINDNERDRRSSSVGSDLSHHLYYEDNECFFPPTWLGKKPPAQRGIGSNSSVKDMHTGIQT</sequence>